<protein>
    <recommendedName>
        <fullName evidence="4">ATPase domain-containing protein</fullName>
    </recommendedName>
</protein>
<dbReference type="EMBL" id="MLAK01000412">
    <property type="protein sequence ID" value="OHT14226.1"/>
    <property type="molecule type" value="Genomic_DNA"/>
</dbReference>
<dbReference type="Proteomes" id="UP000179807">
    <property type="component" value="Unassembled WGS sequence"/>
</dbReference>
<reference evidence="2" key="1">
    <citation type="submission" date="2016-10" db="EMBL/GenBank/DDBJ databases">
        <authorList>
            <person name="Benchimol M."/>
            <person name="Almeida L.G."/>
            <person name="Vasconcelos A.T."/>
            <person name="Perreira-Neves A."/>
            <person name="Rosa I.A."/>
            <person name="Tasca T."/>
            <person name="Bogo M.R."/>
            <person name="de Souza W."/>
        </authorList>
    </citation>
    <scope>NUCLEOTIDE SEQUENCE [LARGE SCALE GENOMIC DNA]</scope>
    <source>
        <strain evidence="2">K</strain>
    </source>
</reference>
<dbReference type="AlphaFoldDB" id="A0A1J4KSY7"/>
<dbReference type="OrthoDB" id="10509336at2759"/>
<keyword evidence="1" id="KW-1133">Transmembrane helix</keyword>
<proteinExistence type="predicted"/>
<evidence type="ECO:0008006" key="4">
    <source>
        <dbReference type="Google" id="ProtNLM"/>
    </source>
</evidence>
<dbReference type="InterPro" id="IPR027417">
    <property type="entry name" value="P-loop_NTPase"/>
</dbReference>
<accession>A0A1J4KSY7</accession>
<sequence length="393" mass="44372">MQNSRIFIIFSGVVLLSAGIISYFLQPVPEKIDRFEGPIPFIYTSSINKTVRHYIETRPSRFVLLIGGPSNSGKSRLIDILAQESIENSRLVIKLDVNAASSIEEFAKFLKVALVEGLTNIRSSISANKIKNVNNEIDMAEESQQTVSDPKIAKLFNILERNIDLSYQKGFSEKHIHRFFEILEAMSDNFRPIIFMHNFDKIASLGTDEDPEFGSKLIKSVSAGLSRRDLYQQTVPIVLEIKNTLYLVNKTQNPIFRYFEIDHELGDVTNELVDNAPVFNLFELRKVIKKFGAHGGSISKIFESLRYGQKIDDAIDELYQSYKVMVKSNIAGRKEALAVVKRICDAKGTLPIGNLTDIEYIRPLFDGCVYLSKEFQIRASNRAVVDALCSIDA</sequence>
<dbReference type="VEuPathDB" id="TrichDB:TRFO_15531"/>
<evidence type="ECO:0000313" key="2">
    <source>
        <dbReference type="EMBL" id="OHT14226.1"/>
    </source>
</evidence>
<gene>
    <name evidence="2" type="ORF">TRFO_15531</name>
</gene>
<evidence type="ECO:0000256" key="1">
    <source>
        <dbReference type="SAM" id="Phobius"/>
    </source>
</evidence>
<dbReference type="GeneID" id="94833144"/>
<feature type="transmembrane region" description="Helical" evidence="1">
    <location>
        <begin position="6"/>
        <end position="25"/>
    </location>
</feature>
<keyword evidence="1" id="KW-0472">Membrane</keyword>
<evidence type="ECO:0000313" key="3">
    <source>
        <dbReference type="Proteomes" id="UP000179807"/>
    </source>
</evidence>
<dbReference type="RefSeq" id="XP_068367362.1">
    <property type="nucleotide sequence ID" value="XM_068498440.1"/>
</dbReference>
<dbReference type="Gene3D" id="3.40.50.300">
    <property type="entry name" value="P-loop containing nucleotide triphosphate hydrolases"/>
    <property type="match status" value="1"/>
</dbReference>
<keyword evidence="3" id="KW-1185">Reference proteome</keyword>
<keyword evidence="1" id="KW-0812">Transmembrane</keyword>
<dbReference type="SUPFAM" id="SSF52540">
    <property type="entry name" value="P-loop containing nucleoside triphosphate hydrolases"/>
    <property type="match status" value="1"/>
</dbReference>
<comment type="caution">
    <text evidence="2">The sequence shown here is derived from an EMBL/GenBank/DDBJ whole genome shotgun (WGS) entry which is preliminary data.</text>
</comment>
<organism evidence="2 3">
    <name type="scientific">Tritrichomonas foetus</name>
    <dbReference type="NCBI Taxonomy" id="1144522"/>
    <lineage>
        <taxon>Eukaryota</taxon>
        <taxon>Metamonada</taxon>
        <taxon>Parabasalia</taxon>
        <taxon>Tritrichomonadida</taxon>
        <taxon>Tritrichomonadidae</taxon>
        <taxon>Tritrichomonas</taxon>
    </lineage>
</organism>
<name>A0A1J4KSY7_9EUKA</name>